<keyword evidence="7" id="KW-0472">Membrane</keyword>
<feature type="region of interest" description="Disordered" evidence="10">
    <location>
        <begin position="1"/>
        <end position="21"/>
    </location>
</feature>
<dbReference type="SUPFAM" id="SSF161070">
    <property type="entry name" value="SNF-like"/>
    <property type="match status" value="1"/>
</dbReference>
<dbReference type="Pfam" id="PF00209">
    <property type="entry name" value="SNF"/>
    <property type="match status" value="1"/>
</dbReference>
<reference evidence="11" key="1">
    <citation type="submission" date="2015-11" db="EMBL/GenBank/DDBJ databases">
        <title>De novo transcriptome assembly of four potential Pierce s Disease insect vectors from Arizona vineyards.</title>
        <authorList>
            <person name="Tassone E.E."/>
        </authorList>
    </citation>
    <scope>NUCLEOTIDE SEQUENCE</scope>
</reference>
<evidence type="ECO:0000256" key="3">
    <source>
        <dbReference type="ARBA" id="ARBA00022448"/>
    </source>
</evidence>
<dbReference type="GO" id="GO:0089718">
    <property type="term" value="P:amino acid import across plasma membrane"/>
    <property type="evidence" value="ECO:0007669"/>
    <property type="project" value="TreeGrafter"/>
</dbReference>
<comment type="similarity">
    <text evidence="2 9">Belongs to the sodium:neurotransmitter symporter (SNF) (TC 2.A.22) family.</text>
</comment>
<keyword evidence="8" id="KW-0915">Sodium</keyword>
<dbReference type="PROSITE" id="PS00610">
    <property type="entry name" value="NA_NEUROTRAN_SYMP_1"/>
    <property type="match status" value="1"/>
</dbReference>
<dbReference type="EMBL" id="GEBQ01010870">
    <property type="protein sequence ID" value="JAT29107.1"/>
    <property type="molecule type" value="Transcribed_RNA"/>
</dbReference>
<keyword evidence="5 9" id="KW-0769">Symport</keyword>
<comment type="subcellular location">
    <subcellularLocation>
        <location evidence="1">Membrane</location>
        <topology evidence="1">Multi-pass membrane protein</topology>
    </subcellularLocation>
</comment>
<sequence length="141" mass="15636">MASRAEPQSATGNGRARAMKDSIHGPSVAGMYTPTYTPSPPGTPLRMAPRVFSRQPTQLHILTQQHLIDDEDLSSCTSYSGTISESGTHFRPRRDYWANKLQFILACVGYSVGLGNLWRFPYLCYKSGGGQYPCHVCTLEY</sequence>
<dbReference type="PANTHER" id="PTHR11616:SF303">
    <property type="entry name" value="SODIUM- AND CHLORIDE-DEPENDENT GABA TRANSPORTER INE"/>
    <property type="match status" value="1"/>
</dbReference>
<dbReference type="GO" id="GO:0005886">
    <property type="term" value="C:plasma membrane"/>
    <property type="evidence" value="ECO:0007669"/>
    <property type="project" value="TreeGrafter"/>
</dbReference>
<keyword evidence="6" id="KW-1133">Transmembrane helix</keyword>
<feature type="binding site" evidence="8">
    <location>
        <position position="112"/>
    </location>
    <ligand>
        <name>Na(+)</name>
        <dbReference type="ChEBI" id="CHEBI:29101"/>
        <label>1</label>
    </ligand>
</feature>
<evidence type="ECO:0000256" key="9">
    <source>
        <dbReference type="RuleBase" id="RU003732"/>
    </source>
</evidence>
<evidence type="ECO:0000256" key="8">
    <source>
        <dbReference type="PIRSR" id="PIRSR600175-1"/>
    </source>
</evidence>
<evidence type="ECO:0000256" key="5">
    <source>
        <dbReference type="ARBA" id="ARBA00022847"/>
    </source>
</evidence>
<evidence type="ECO:0000256" key="10">
    <source>
        <dbReference type="SAM" id="MobiDB-lite"/>
    </source>
</evidence>
<dbReference type="PANTHER" id="PTHR11616">
    <property type="entry name" value="SODIUM/CHLORIDE DEPENDENT TRANSPORTER"/>
    <property type="match status" value="1"/>
</dbReference>
<dbReference type="PROSITE" id="PS50267">
    <property type="entry name" value="NA_NEUROTRAN_SYMP_3"/>
    <property type="match status" value="1"/>
</dbReference>
<dbReference type="GO" id="GO:0005283">
    <property type="term" value="F:amino acid:sodium symporter activity"/>
    <property type="evidence" value="ECO:0007669"/>
    <property type="project" value="TreeGrafter"/>
</dbReference>
<accession>A0A1B6LZJ5</accession>
<evidence type="ECO:0000313" key="11">
    <source>
        <dbReference type="EMBL" id="JAT29107.1"/>
    </source>
</evidence>
<organism evidence="11">
    <name type="scientific">Graphocephala atropunctata</name>
    <dbReference type="NCBI Taxonomy" id="36148"/>
    <lineage>
        <taxon>Eukaryota</taxon>
        <taxon>Metazoa</taxon>
        <taxon>Ecdysozoa</taxon>
        <taxon>Arthropoda</taxon>
        <taxon>Hexapoda</taxon>
        <taxon>Insecta</taxon>
        <taxon>Pterygota</taxon>
        <taxon>Neoptera</taxon>
        <taxon>Paraneoptera</taxon>
        <taxon>Hemiptera</taxon>
        <taxon>Auchenorrhyncha</taxon>
        <taxon>Membracoidea</taxon>
        <taxon>Cicadellidae</taxon>
        <taxon>Cicadellinae</taxon>
        <taxon>Cicadellini</taxon>
        <taxon>Graphocephala</taxon>
    </lineage>
</organism>
<keyword evidence="3 9" id="KW-0813">Transport</keyword>
<evidence type="ECO:0000256" key="1">
    <source>
        <dbReference type="ARBA" id="ARBA00004141"/>
    </source>
</evidence>
<keyword evidence="4 9" id="KW-0812">Transmembrane</keyword>
<evidence type="ECO:0000256" key="2">
    <source>
        <dbReference type="ARBA" id="ARBA00006459"/>
    </source>
</evidence>
<feature type="binding site" evidence="8">
    <location>
        <position position="109"/>
    </location>
    <ligand>
        <name>Na(+)</name>
        <dbReference type="ChEBI" id="CHEBI:29101"/>
        <label>1</label>
    </ligand>
</feature>
<evidence type="ECO:0000256" key="6">
    <source>
        <dbReference type="ARBA" id="ARBA00022989"/>
    </source>
</evidence>
<name>A0A1B6LZJ5_9HEMI</name>
<keyword evidence="8" id="KW-0479">Metal-binding</keyword>
<dbReference type="InterPro" id="IPR037272">
    <property type="entry name" value="SNS_sf"/>
</dbReference>
<evidence type="ECO:0000256" key="7">
    <source>
        <dbReference type="ARBA" id="ARBA00023136"/>
    </source>
</evidence>
<gene>
    <name evidence="11" type="ORF">g.38227</name>
</gene>
<dbReference type="AlphaFoldDB" id="A0A1B6LZJ5"/>
<proteinExistence type="inferred from homology"/>
<dbReference type="InterPro" id="IPR000175">
    <property type="entry name" value="Na/ntran_symport"/>
</dbReference>
<feature type="compositionally biased region" description="Polar residues" evidence="10">
    <location>
        <begin position="1"/>
        <end position="12"/>
    </location>
</feature>
<protein>
    <recommendedName>
        <fullName evidence="9">Transporter</fullName>
    </recommendedName>
</protein>
<feature type="binding site" evidence="8">
    <location>
        <position position="116"/>
    </location>
    <ligand>
        <name>Na(+)</name>
        <dbReference type="ChEBI" id="CHEBI:29101"/>
        <label>1</label>
    </ligand>
</feature>
<evidence type="ECO:0000256" key="4">
    <source>
        <dbReference type="ARBA" id="ARBA00022692"/>
    </source>
</evidence>
<dbReference type="GO" id="GO:0046872">
    <property type="term" value="F:metal ion binding"/>
    <property type="evidence" value="ECO:0007669"/>
    <property type="project" value="UniProtKB-KW"/>
</dbReference>